<name>A0A210PVS6_MIZYE</name>
<protein>
    <submittedName>
        <fullName evidence="2">Uncharacterized protein</fullName>
    </submittedName>
</protein>
<dbReference type="AlphaFoldDB" id="A0A210PVS6"/>
<reference evidence="2 3" key="1">
    <citation type="journal article" date="2017" name="Nat. Ecol. Evol.">
        <title>Scallop genome provides insights into evolution of bilaterian karyotype and development.</title>
        <authorList>
            <person name="Wang S."/>
            <person name="Zhang J."/>
            <person name="Jiao W."/>
            <person name="Li J."/>
            <person name="Xun X."/>
            <person name="Sun Y."/>
            <person name="Guo X."/>
            <person name="Huan P."/>
            <person name="Dong B."/>
            <person name="Zhang L."/>
            <person name="Hu X."/>
            <person name="Sun X."/>
            <person name="Wang J."/>
            <person name="Zhao C."/>
            <person name="Wang Y."/>
            <person name="Wang D."/>
            <person name="Huang X."/>
            <person name="Wang R."/>
            <person name="Lv J."/>
            <person name="Li Y."/>
            <person name="Zhang Z."/>
            <person name="Liu B."/>
            <person name="Lu W."/>
            <person name="Hui Y."/>
            <person name="Liang J."/>
            <person name="Zhou Z."/>
            <person name="Hou R."/>
            <person name="Li X."/>
            <person name="Liu Y."/>
            <person name="Li H."/>
            <person name="Ning X."/>
            <person name="Lin Y."/>
            <person name="Zhao L."/>
            <person name="Xing Q."/>
            <person name="Dou J."/>
            <person name="Li Y."/>
            <person name="Mao J."/>
            <person name="Guo H."/>
            <person name="Dou H."/>
            <person name="Li T."/>
            <person name="Mu C."/>
            <person name="Jiang W."/>
            <person name="Fu Q."/>
            <person name="Fu X."/>
            <person name="Miao Y."/>
            <person name="Liu J."/>
            <person name="Yu Q."/>
            <person name="Li R."/>
            <person name="Liao H."/>
            <person name="Li X."/>
            <person name="Kong Y."/>
            <person name="Jiang Z."/>
            <person name="Chourrout D."/>
            <person name="Li R."/>
            <person name="Bao Z."/>
        </authorList>
    </citation>
    <scope>NUCLEOTIDE SEQUENCE [LARGE SCALE GENOMIC DNA]</scope>
    <source>
        <strain evidence="2 3">PY_sf001</strain>
    </source>
</reference>
<dbReference type="PANTHER" id="PTHR35263">
    <property type="entry name" value="TESTIS-EXPRESSED PROTEIN 49"/>
    <property type="match status" value="1"/>
</dbReference>
<evidence type="ECO:0000256" key="1">
    <source>
        <dbReference type="SAM" id="MobiDB-lite"/>
    </source>
</evidence>
<organism evidence="2 3">
    <name type="scientific">Mizuhopecten yessoensis</name>
    <name type="common">Japanese scallop</name>
    <name type="synonym">Patinopecten yessoensis</name>
    <dbReference type="NCBI Taxonomy" id="6573"/>
    <lineage>
        <taxon>Eukaryota</taxon>
        <taxon>Metazoa</taxon>
        <taxon>Spiralia</taxon>
        <taxon>Lophotrochozoa</taxon>
        <taxon>Mollusca</taxon>
        <taxon>Bivalvia</taxon>
        <taxon>Autobranchia</taxon>
        <taxon>Pteriomorphia</taxon>
        <taxon>Pectinida</taxon>
        <taxon>Pectinoidea</taxon>
        <taxon>Pectinidae</taxon>
        <taxon>Mizuhopecten</taxon>
    </lineage>
</organism>
<dbReference type="PANTHER" id="PTHR35263:SF1">
    <property type="entry name" value="TESTIS-EXPRESSED PROTEIN 49"/>
    <property type="match status" value="1"/>
</dbReference>
<feature type="region of interest" description="Disordered" evidence="1">
    <location>
        <begin position="40"/>
        <end position="76"/>
    </location>
</feature>
<evidence type="ECO:0000313" key="3">
    <source>
        <dbReference type="Proteomes" id="UP000242188"/>
    </source>
</evidence>
<dbReference type="InterPro" id="IPR038775">
    <property type="entry name" value="SPMIP11"/>
</dbReference>
<dbReference type="EMBL" id="NEDP02005459">
    <property type="protein sequence ID" value="OWF40593.1"/>
    <property type="molecule type" value="Genomic_DNA"/>
</dbReference>
<comment type="caution">
    <text evidence="2">The sequence shown here is derived from an EMBL/GenBank/DDBJ whole genome shotgun (WGS) entry which is preliminary data.</text>
</comment>
<accession>A0A210PVS6</accession>
<keyword evidence="3" id="KW-1185">Reference proteome</keyword>
<evidence type="ECO:0000313" key="2">
    <source>
        <dbReference type="EMBL" id="OWF40593.1"/>
    </source>
</evidence>
<sequence length="146" mass="16865">MAFFGLSQLGYQNTIREGSARAKADPQSLRAKTQLGFVALPPLQDKNPPRRSIVPINQVSGYGPGPEGSHVEHTRMRTKHIRNPREPIELYRIPLTTSSQLGWWRTDEPLRERQPWTYVKRNVSVNSEMTRFVNEMSLTNREFTLF</sequence>
<dbReference type="Pfam" id="PF22593">
    <property type="entry name" value="SPMIP11"/>
    <property type="match status" value="1"/>
</dbReference>
<proteinExistence type="predicted"/>
<dbReference type="OrthoDB" id="7085216at2759"/>
<gene>
    <name evidence="2" type="ORF">KP79_PYT04470</name>
</gene>
<dbReference type="Proteomes" id="UP000242188">
    <property type="component" value="Unassembled WGS sequence"/>
</dbReference>